<evidence type="ECO:0000256" key="4">
    <source>
        <dbReference type="ARBA" id="ARBA00022692"/>
    </source>
</evidence>
<gene>
    <name evidence="9" type="primary">eccD</name>
    <name evidence="9" type="ORF">Q8814_19305</name>
</gene>
<evidence type="ECO:0000313" key="9">
    <source>
        <dbReference type="EMBL" id="MEE2034234.1"/>
    </source>
</evidence>
<dbReference type="InterPro" id="IPR044049">
    <property type="entry name" value="EccD_transm"/>
</dbReference>
<dbReference type="Proteomes" id="UP001331936">
    <property type="component" value="Unassembled WGS sequence"/>
</dbReference>
<dbReference type="RefSeq" id="WP_330153607.1">
    <property type="nucleotide sequence ID" value="NZ_JAUZMZ010000129.1"/>
</dbReference>
<dbReference type="PIRSF" id="PIRSF017804">
    <property type="entry name" value="Secretion_EccD1"/>
    <property type="match status" value="1"/>
</dbReference>
<proteinExistence type="inferred from homology"/>
<dbReference type="InterPro" id="IPR024962">
    <property type="entry name" value="YukD-like"/>
</dbReference>
<evidence type="ECO:0000256" key="6">
    <source>
        <dbReference type="ARBA" id="ARBA00023136"/>
    </source>
</evidence>
<feature type="transmembrane region" description="Helical" evidence="7">
    <location>
        <begin position="273"/>
        <end position="291"/>
    </location>
</feature>
<evidence type="ECO:0000256" key="7">
    <source>
        <dbReference type="SAM" id="Phobius"/>
    </source>
</evidence>
<protein>
    <submittedName>
        <fullName evidence="9">Type VII secretion integral membrane protein EccD</fullName>
    </submittedName>
</protein>
<evidence type="ECO:0000313" key="10">
    <source>
        <dbReference type="Proteomes" id="UP001331936"/>
    </source>
</evidence>
<feature type="transmembrane region" description="Helical" evidence="7">
    <location>
        <begin position="136"/>
        <end position="159"/>
    </location>
</feature>
<evidence type="ECO:0000256" key="3">
    <source>
        <dbReference type="ARBA" id="ARBA00022475"/>
    </source>
</evidence>
<comment type="subcellular location">
    <subcellularLocation>
        <location evidence="1">Cell membrane</location>
        <topology evidence="1">Multi-pass membrane protein</topology>
    </subcellularLocation>
</comment>
<dbReference type="EMBL" id="JAUZMZ010000129">
    <property type="protein sequence ID" value="MEE2034234.1"/>
    <property type="molecule type" value="Genomic_DNA"/>
</dbReference>
<feature type="transmembrane region" description="Helical" evidence="7">
    <location>
        <begin position="399"/>
        <end position="420"/>
    </location>
</feature>
<evidence type="ECO:0000256" key="1">
    <source>
        <dbReference type="ARBA" id="ARBA00004651"/>
    </source>
</evidence>
<name>A0ABU7JW31_9NOCA</name>
<evidence type="ECO:0000256" key="5">
    <source>
        <dbReference type="ARBA" id="ARBA00022989"/>
    </source>
</evidence>
<reference evidence="9 10" key="1">
    <citation type="submission" date="2023-08" db="EMBL/GenBank/DDBJ databases">
        <authorList>
            <person name="Girao M."/>
            <person name="Carvalho M.F."/>
        </authorList>
    </citation>
    <scope>NUCLEOTIDE SEQUENCE [LARGE SCALE GENOMIC DNA]</scope>
    <source>
        <strain evidence="9 10">CC-R104</strain>
    </source>
</reference>
<keyword evidence="10" id="KW-1185">Reference proteome</keyword>
<keyword evidence="5 7" id="KW-1133">Transmembrane helix</keyword>
<dbReference type="Gene3D" id="3.10.20.90">
    <property type="entry name" value="Phosphatidylinositol 3-kinase Catalytic Subunit, Chain A, domain 1"/>
    <property type="match status" value="1"/>
</dbReference>
<feature type="transmembrane region" description="Helical" evidence="7">
    <location>
        <begin position="165"/>
        <end position="187"/>
    </location>
</feature>
<dbReference type="Pfam" id="PF19053">
    <property type="entry name" value="EccD"/>
    <property type="match status" value="1"/>
</dbReference>
<keyword evidence="4 7" id="KW-0812">Transmembrane</keyword>
<accession>A0ABU7JW31</accession>
<comment type="similarity">
    <text evidence="2">Belongs to the EccD/Snm4 family.</text>
</comment>
<dbReference type="NCBIfam" id="TIGR03920">
    <property type="entry name" value="T7SS_EccD"/>
    <property type="match status" value="1"/>
</dbReference>
<keyword evidence="6 7" id="KW-0472">Membrane</keyword>
<feature type="transmembrane region" description="Helical" evidence="7">
    <location>
        <begin position="426"/>
        <end position="451"/>
    </location>
</feature>
<feature type="transmembrane region" description="Helical" evidence="7">
    <location>
        <begin position="246"/>
        <end position="267"/>
    </location>
</feature>
<dbReference type="Pfam" id="PF08817">
    <property type="entry name" value="YukD"/>
    <property type="match status" value="1"/>
</dbReference>
<feature type="transmembrane region" description="Helical" evidence="7">
    <location>
        <begin position="196"/>
        <end position="215"/>
    </location>
</feature>
<feature type="transmembrane region" description="Helical" evidence="7">
    <location>
        <begin position="370"/>
        <end position="387"/>
    </location>
</feature>
<organism evidence="9 10">
    <name type="scientific">Rhodococcus chondri</name>
    <dbReference type="NCBI Taxonomy" id="3065941"/>
    <lineage>
        <taxon>Bacteria</taxon>
        <taxon>Bacillati</taxon>
        <taxon>Actinomycetota</taxon>
        <taxon>Actinomycetes</taxon>
        <taxon>Mycobacteriales</taxon>
        <taxon>Nocardiaceae</taxon>
        <taxon>Rhodococcus</taxon>
    </lineage>
</organism>
<sequence length="486" mass="48990">MTAAHTESGEHSGVGAPELCRVTVLARHTEVDLALPLGVPVALLMPGIVDLIAAHRPDNDFDTTPEHAEPDTWTLGRIGQASLAGALSLEEHGVRDGELLVLGEAAAPAPPPLFDDVMYNVAVAGRDRMRRWSAHTAALAGSVIAFLSIVAGCASLLTLDPGDGRLWAGAAAAGLAVLLVGAAAVVARAYGDRSSAVLPAVCAEPAAFAAGMLFVPGEFAAPHLLLGSVLVGACAVIAMRVTLVGTATFTAIAATSAVATIAFTVAASTELDVPALGAGVIVTALLLSTVAPRVATALAGVPLPPVPAPGTSLDPVVSDPDDESPLPSFEELEAQAARARSYLTGFVYAVVVLAVAGAWCAAWPPAQGGTSWPGIALAVSTAVVLMFRGRTFTGAEKAAPLVVGGALVPVGLIAVAAAAGSLPVQLLFGLSLTLFLVAILLGVVAPGRSFTPVQRRIAELTEYAVIATLVPLACWVAGLYSAVRGL</sequence>
<feature type="domain" description="EccD-like transmembrane" evidence="8">
    <location>
        <begin position="140"/>
        <end position="486"/>
    </location>
</feature>
<dbReference type="InterPro" id="IPR006707">
    <property type="entry name" value="T7SS_EccD"/>
</dbReference>
<evidence type="ECO:0000259" key="8">
    <source>
        <dbReference type="Pfam" id="PF19053"/>
    </source>
</evidence>
<feature type="transmembrane region" description="Helical" evidence="7">
    <location>
        <begin position="221"/>
        <end position="239"/>
    </location>
</feature>
<feature type="transmembrane region" description="Helical" evidence="7">
    <location>
        <begin position="463"/>
        <end position="483"/>
    </location>
</feature>
<feature type="transmembrane region" description="Helical" evidence="7">
    <location>
        <begin position="342"/>
        <end position="364"/>
    </location>
</feature>
<keyword evidence="3" id="KW-1003">Cell membrane</keyword>
<comment type="caution">
    <text evidence="9">The sequence shown here is derived from an EMBL/GenBank/DDBJ whole genome shotgun (WGS) entry which is preliminary data.</text>
</comment>
<evidence type="ECO:0000256" key="2">
    <source>
        <dbReference type="ARBA" id="ARBA00006162"/>
    </source>
</evidence>